<dbReference type="GO" id="GO:0007165">
    <property type="term" value="P:signal transduction"/>
    <property type="evidence" value="ECO:0007669"/>
    <property type="project" value="InterPro"/>
</dbReference>
<keyword evidence="2" id="KW-0808">Transferase</keyword>
<keyword evidence="2" id="KW-0418">Kinase</keyword>
<dbReference type="GO" id="GO:0016020">
    <property type="term" value="C:membrane"/>
    <property type="evidence" value="ECO:0007669"/>
    <property type="project" value="InterPro"/>
</dbReference>
<dbReference type="KEGG" id="mfu:LILAB_17030"/>
<dbReference type="InterPro" id="IPR003660">
    <property type="entry name" value="HAMP_dom"/>
</dbReference>
<dbReference type="Gene3D" id="6.10.340.10">
    <property type="match status" value="1"/>
</dbReference>
<dbReference type="eggNOG" id="COG5000">
    <property type="taxonomic scope" value="Bacteria"/>
</dbReference>
<feature type="domain" description="HAMP" evidence="1">
    <location>
        <begin position="11"/>
        <end position="63"/>
    </location>
</feature>
<gene>
    <name evidence="2" type="ordered locus">LILAB_17030</name>
</gene>
<dbReference type="GO" id="GO:0016301">
    <property type="term" value="F:kinase activity"/>
    <property type="evidence" value="ECO:0007669"/>
    <property type="project" value="UniProtKB-KW"/>
</dbReference>
<dbReference type="AlphaFoldDB" id="F8CMN0"/>
<evidence type="ECO:0000259" key="1">
    <source>
        <dbReference type="PROSITE" id="PS50885"/>
    </source>
</evidence>
<sequence length="73" mass="8014">MRVLLGLLVSRWMTRPVEALTEGARRVAEGALESQVTVEASGEVGELVRTFNRMTSELKATTERLRVGSARSP</sequence>
<dbReference type="EMBL" id="CP002830">
    <property type="protein sequence ID" value="AEI65309.1"/>
    <property type="molecule type" value="Genomic_DNA"/>
</dbReference>
<evidence type="ECO:0000313" key="3">
    <source>
        <dbReference type="Proteomes" id="UP000000488"/>
    </source>
</evidence>
<dbReference type="HOGENOM" id="CLU_2700901_0_0_7"/>
<reference evidence="2 3" key="1">
    <citation type="journal article" date="2011" name="J. Bacteriol.">
        <title>Genome sequence of the halotolerant marine bacterium Myxococcus fulvus HW-1.</title>
        <authorList>
            <person name="Li Z.F."/>
            <person name="Li X."/>
            <person name="Liu H."/>
            <person name="Liu X."/>
            <person name="Han K."/>
            <person name="Wu Z.H."/>
            <person name="Hu W."/>
            <person name="Li F.F."/>
            <person name="Li Y.Z."/>
        </authorList>
    </citation>
    <scope>NUCLEOTIDE SEQUENCE [LARGE SCALE GENOMIC DNA]</scope>
    <source>
        <strain evidence="3">ATCC BAA-855 / HW-1</strain>
    </source>
</reference>
<dbReference type="CDD" id="cd06225">
    <property type="entry name" value="HAMP"/>
    <property type="match status" value="1"/>
</dbReference>
<dbReference type="SMART" id="SM00304">
    <property type="entry name" value="HAMP"/>
    <property type="match status" value="1"/>
</dbReference>
<accession>F8CMN0</accession>
<dbReference type="STRING" id="483219.LILAB_17030"/>
<organism evidence="2 3">
    <name type="scientific">Myxococcus fulvus (strain ATCC BAA-855 / HW-1)</name>
    <dbReference type="NCBI Taxonomy" id="483219"/>
    <lineage>
        <taxon>Bacteria</taxon>
        <taxon>Pseudomonadati</taxon>
        <taxon>Myxococcota</taxon>
        <taxon>Myxococcia</taxon>
        <taxon>Myxococcales</taxon>
        <taxon>Cystobacterineae</taxon>
        <taxon>Myxococcaceae</taxon>
        <taxon>Myxococcus</taxon>
    </lineage>
</organism>
<dbReference type="PROSITE" id="PS50885">
    <property type="entry name" value="HAMP"/>
    <property type="match status" value="1"/>
</dbReference>
<dbReference type="SUPFAM" id="SSF158472">
    <property type="entry name" value="HAMP domain-like"/>
    <property type="match status" value="1"/>
</dbReference>
<dbReference type="Proteomes" id="UP000000488">
    <property type="component" value="Chromosome"/>
</dbReference>
<name>F8CMN0_MYXFH</name>
<dbReference type="Pfam" id="PF00672">
    <property type="entry name" value="HAMP"/>
    <property type="match status" value="1"/>
</dbReference>
<proteinExistence type="predicted"/>
<protein>
    <submittedName>
        <fullName evidence="2">Sensor histidine kinase</fullName>
    </submittedName>
</protein>
<evidence type="ECO:0000313" key="2">
    <source>
        <dbReference type="EMBL" id="AEI65309.1"/>
    </source>
</evidence>